<keyword evidence="1" id="KW-0472">Membrane</keyword>
<evidence type="ECO:0008006" key="4">
    <source>
        <dbReference type="Google" id="ProtNLM"/>
    </source>
</evidence>
<evidence type="ECO:0000313" key="3">
    <source>
        <dbReference type="Proteomes" id="UP001343257"/>
    </source>
</evidence>
<comment type="caution">
    <text evidence="2">The sequence shown here is derived from an EMBL/GenBank/DDBJ whole genome shotgun (WGS) entry which is preliminary data.</text>
</comment>
<accession>A0ABU6PVX6</accession>
<feature type="transmembrane region" description="Helical" evidence="1">
    <location>
        <begin position="30"/>
        <end position="48"/>
    </location>
</feature>
<evidence type="ECO:0000313" key="2">
    <source>
        <dbReference type="EMBL" id="MED5019036.1"/>
    </source>
</evidence>
<organism evidence="2 3">
    <name type="scientific">Paenibacillus chibensis</name>
    <dbReference type="NCBI Taxonomy" id="59846"/>
    <lineage>
        <taxon>Bacteria</taxon>
        <taxon>Bacillati</taxon>
        <taxon>Bacillota</taxon>
        <taxon>Bacilli</taxon>
        <taxon>Bacillales</taxon>
        <taxon>Paenibacillaceae</taxon>
        <taxon>Paenibacillus</taxon>
    </lineage>
</organism>
<dbReference type="Proteomes" id="UP001343257">
    <property type="component" value="Unassembled WGS sequence"/>
</dbReference>
<sequence>MNSYTSYIVMIILVIWLTAREKAVRPSRMWIVPILWSYMVISGIRWQSVDAAQLTMFAVCLLLGLATGVFRGKMEKMRSGSNGQITVQGSIASIALFVVVLGLRMLAEYWGQTHSFFNIANALLFIPLGSVCARSYVIYQRYQAMSSPSRGRSM</sequence>
<feature type="transmembrane region" description="Helical" evidence="1">
    <location>
        <begin position="85"/>
        <end position="107"/>
    </location>
</feature>
<dbReference type="RefSeq" id="WP_328279748.1">
    <property type="nucleotide sequence ID" value="NZ_JARTLD010000044.1"/>
</dbReference>
<proteinExistence type="predicted"/>
<keyword evidence="1" id="KW-1133">Transmembrane helix</keyword>
<feature type="transmembrane region" description="Helical" evidence="1">
    <location>
        <begin position="54"/>
        <end position="73"/>
    </location>
</feature>
<evidence type="ECO:0000256" key="1">
    <source>
        <dbReference type="SAM" id="Phobius"/>
    </source>
</evidence>
<keyword evidence="3" id="KW-1185">Reference proteome</keyword>
<gene>
    <name evidence="2" type="ORF">P9847_17130</name>
</gene>
<feature type="transmembrane region" description="Helical" evidence="1">
    <location>
        <begin position="6"/>
        <end position="23"/>
    </location>
</feature>
<feature type="transmembrane region" description="Helical" evidence="1">
    <location>
        <begin position="119"/>
        <end position="139"/>
    </location>
</feature>
<dbReference type="EMBL" id="JARTLD010000044">
    <property type="protein sequence ID" value="MED5019036.1"/>
    <property type="molecule type" value="Genomic_DNA"/>
</dbReference>
<reference evidence="2 3" key="1">
    <citation type="submission" date="2023-03" db="EMBL/GenBank/DDBJ databases">
        <title>Bacillus Genome Sequencing.</title>
        <authorList>
            <person name="Dunlap C."/>
        </authorList>
    </citation>
    <scope>NUCLEOTIDE SEQUENCE [LARGE SCALE GENOMIC DNA]</scope>
    <source>
        <strain evidence="2 3">NRS-52</strain>
    </source>
</reference>
<name>A0ABU6PVX6_9BACL</name>
<keyword evidence="1" id="KW-0812">Transmembrane</keyword>
<protein>
    <recommendedName>
        <fullName evidence="4">DUF1453 domain-containing protein</fullName>
    </recommendedName>
</protein>